<protein>
    <submittedName>
        <fullName evidence="4">NAD-dependent epimerase/dehydratase family protein</fullName>
    </submittedName>
</protein>
<keyword evidence="2" id="KW-0119">Carbohydrate metabolism</keyword>
<dbReference type="Gene3D" id="3.90.25.10">
    <property type="entry name" value="UDP-galactose 4-epimerase, domain 1"/>
    <property type="match status" value="1"/>
</dbReference>
<proteinExistence type="predicted"/>
<reference evidence="4" key="1">
    <citation type="submission" date="2023-08" db="EMBL/GenBank/DDBJ databases">
        <title>A collection of bacterial strains from the Burkholderia cepacia Research Laboratory and Repository.</title>
        <authorList>
            <person name="Lipuma J."/>
            <person name="Spilker T."/>
        </authorList>
    </citation>
    <scope>NUCLEOTIDE SEQUENCE</scope>
    <source>
        <strain evidence="4">AU0862</strain>
    </source>
</reference>
<evidence type="ECO:0000313" key="5">
    <source>
        <dbReference type="Proteomes" id="UP001199070"/>
    </source>
</evidence>
<evidence type="ECO:0000259" key="3">
    <source>
        <dbReference type="Pfam" id="PF01370"/>
    </source>
</evidence>
<dbReference type="Pfam" id="PF01370">
    <property type="entry name" value="Epimerase"/>
    <property type="match status" value="1"/>
</dbReference>
<feature type="domain" description="NAD-dependent epimerase/dehydratase" evidence="3">
    <location>
        <begin position="3"/>
        <end position="209"/>
    </location>
</feature>
<dbReference type="RefSeq" id="WP_109343196.1">
    <property type="nucleotide sequence ID" value="NZ_CADEQA010000023.1"/>
</dbReference>
<dbReference type="InterPro" id="IPR036291">
    <property type="entry name" value="NAD(P)-bd_dom_sf"/>
</dbReference>
<sequence length="322" mass="35005">MRVLVTGAGGFVGTALVERLLRDGIAEPGDVSELLWVDRQAEWPYDDARITALVGDFSRPEILEPQLSAPVDVVFHLASMPGSQAETEPAEGDRVNLSGTLALFERLATQATEHGRAPRVVYASSVAALGESLLASVDEHTVPRPTISYGVHKLVGELILANWTRRGKLDGRALRLPGIVARPALSAGHGSAFMSQIFRMAQRGQSYTCPVSPSATAWWMSRKCCVDNLLHAARMSAEGLHGGRVWTPPVLHLSVQEIVDVLVQRFGSFDIEYAPVERIEQLFGRQPPLTDRGAIEVGFRHDGTIDALVTHALELEVSPKKP</sequence>
<evidence type="ECO:0000256" key="1">
    <source>
        <dbReference type="ARBA" id="ARBA00022857"/>
    </source>
</evidence>
<dbReference type="SUPFAM" id="SSF51735">
    <property type="entry name" value="NAD(P)-binding Rossmann-fold domains"/>
    <property type="match status" value="1"/>
</dbReference>
<dbReference type="Proteomes" id="UP001199070">
    <property type="component" value="Unassembled WGS sequence"/>
</dbReference>
<dbReference type="PANTHER" id="PTHR43103">
    <property type="entry name" value="NUCLEOSIDE-DIPHOSPHATE-SUGAR EPIMERASE"/>
    <property type="match status" value="1"/>
</dbReference>
<keyword evidence="1" id="KW-0521">NADP</keyword>
<organism evidence="4 5">
    <name type="scientific">Burkholderia cenocepacia</name>
    <dbReference type="NCBI Taxonomy" id="95486"/>
    <lineage>
        <taxon>Bacteria</taxon>
        <taxon>Pseudomonadati</taxon>
        <taxon>Pseudomonadota</taxon>
        <taxon>Betaproteobacteria</taxon>
        <taxon>Burkholderiales</taxon>
        <taxon>Burkholderiaceae</taxon>
        <taxon>Burkholderia</taxon>
        <taxon>Burkholderia cepacia complex</taxon>
    </lineage>
</organism>
<dbReference type="Gene3D" id="3.40.50.720">
    <property type="entry name" value="NAD(P)-binding Rossmann-like Domain"/>
    <property type="match status" value="1"/>
</dbReference>
<dbReference type="InterPro" id="IPR001509">
    <property type="entry name" value="Epimerase_deHydtase"/>
</dbReference>
<name>A0AAW4TMP9_9BURK</name>
<comment type="caution">
    <text evidence="4">The sequence shown here is derived from an EMBL/GenBank/DDBJ whole genome shotgun (WGS) entry which is preliminary data.</text>
</comment>
<evidence type="ECO:0000256" key="2">
    <source>
        <dbReference type="ARBA" id="ARBA00023277"/>
    </source>
</evidence>
<dbReference type="PANTHER" id="PTHR43103:SF3">
    <property type="entry name" value="ADP-L-GLYCERO-D-MANNO-HEPTOSE-6-EPIMERASE"/>
    <property type="match status" value="1"/>
</dbReference>
<dbReference type="AlphaFoldDB" id="A0AAW4TMP9"/>
<dbReference type="EMBL" id="JAIZTC010000010">
    <property type="protein sequence ID" value="MCA8383141.1"/>
    <property type="molecule type" value="Genomic_DNA"/>
</dbReference>
<gene>
    <name evidence="4" type="ORF">LGN22_29960</name>
</gene>
<evidence type="ECO:0000313" key="4">
    <source>
        <dbReference type="EMBL" id="MCA8383141.1"/>
    </source>
</evidence>
<accession>A0AAW4TMP9</accession>